<dbReference type="EMBL" id="DS268109">
    <property type="protein sequence ID" value="KMM66207.1"/>
    <property type="molecule type" value="Genomic_DNA"/>
</dbReference>
<organism evidence="1 2">
    <name type="scientific">Coccidioides posadasii RMSCC 3488</name>
    <dbReference type="NCBI Taxonomy" id="454284"/>
    <lineage>
        <taxon>Eukaryota</taxon>
        <taxon>Fungi</taxon>
        <taxon>Dikarya</taxon>
        <taxon>Ascomycota</taxon>
        <taxon>Pezizomycotina</taxon>
        <taxon>Eurotiomycetes</taxon>
        <taxon>Eurotiomycetidae</taxon>
        <taxon>Onygenales</taxon>
        <taxon>Onygenaceae</taxon>
        <taxon>Coccidioides</taxon>
    </lineage>
</organism>
<dbReference type="Proteomes" id="UP000054567">
    <property type="component" value="Unassembled WGS sequence"/>
</dbReference>
<accession>A0A0J6I4B2</accession>
<proteinExistence type="predicted"/>
<reference evidence="2" key="2">
    <citation type="journal article" date="2009" name="Genome Res.">
        <title>Comparative genomic analyses of the human fungal pathogens Coccidioides and their relatives.</title>
        <authorList>
            <person name="Sharpton T.J."/>
            <person name="Stajich J.E."/>
            <person name="Rounsley S.D."/>
            <person name="Gardner M.J."/>
            <person name="Wortman J.R."/>
            <person name="Jordar V.S."/>
            <person name="Maiti R."/>
            <person name="Kodira C.D."/>
            <person name="Neafsey D.E."/>
            <person name="Zeng Q."/>
            <person name="Hung C.-Y."/>
            <person name="McMahan C."/>
            <person name="Muszewska A."/>
            <person name="Grynberg M."/>
            <person name="Mandel M.A."/>
            <person name="Kellner E.M."/>
            <person name="Barker B.M."/>
            <person name="Galgiani J.N."/>
            <person name="Orbach M.J."/>
            <person name="Kirkland T.N."/>
            <person name="Cole G.T."/>
            <person name="Henn M.R."/>
            <person name="Birren B.W."/>
            <person name="Taylor J.W."/>
        </authorList>
    </citation>
    <scope>NUCLEOTIDE SEQUENCE [LARGE SCALE GENOMIC DNA]</scope>
    <source>
        <strain evidence="2">RMSCC 3488</strain>
    </source>
</reference>
<gene>
    <name evidence="1" type="ORF">CPAG_02547</name>
</gene>
<reference evidence="1 2" key="1">
    <citation type="submission" date="2007-06" db="EMBL/GenBank/DDBJ databases">
        <title>The Genome Sequence of Coccidioides posadasii RMSCC_3488.</title>
        <authorList>
            <consortium name="Coccidioides Genome Resources Consortium"/>
            <consortium name="The Broad Institute Genome Sequencing Platform"/>
            <person name="Henn M.R."/>
            <person name="Sykes S."/>
            <person name="Young S."/>
            <person name="Jaffe D."/>
            <person name="Berlin A."/>
            <person name="Alvarez P."/>
            <person name="Butler J."/>
            <person name="Gnerre S."/>
            <person name="Grabherr M."/>
            <person name="Mauceli E."/>
            <person name="Brockman W."/>
            <person name="Kodira C."/>
            <person name="Alvarado L."/>
            <person name="Zeng Q."/>
            <person name="Crawford M."/>
            <person name="Antoine C."/>
            <person name="Devon K."/>
            <person name="Galgiani J."/>
            <person name="Orsborn K."/>
            <person name="Lewis M.L."/>
            <person name="Nusbaum C."/>
            <person name="Galagan J."/>
            <person name="Birren B."/>
        </authorList>
    </citation>
    <scope>NUCLEOTIDE SEQUENCE [LARGE SCALE GENOMIC DNA]</scope>
    <source>
        <strain evidence="1 2">RMSCC 3488</strain>
    </source>
</reference>
<dbReference type="AlphaFoldDB" id="A0A0J6I4B2"/>
<dbReference type="VEuPathDB" id="FungiDB:CPAG_02547"/>
<sequence length="121" mass="13117">MSSTLFCAAVMESNDEISYRLLVAGLDSPIEAFGISEGVDSEVVKPAGDGFGGGKMAAAWRHALEMRLALPSVGKKFAALKLFLDVCVGFKAVHCRSLERNVVTFEMIHLYIACSKFGYSY</sequence>
<reference evidence="2" key="3">
    <citation type="journal article" date="2010" name="Genome Res.">
        <title>Population genomic sequencing of Coccidioides fungi reveals recent hybridization and transposon control.</title>
        <authorList>
            <person name="Neafsey D.E."/>
            <person name="Barker B.M."/>
            <person name="Sharpton T.J."/>
            <person name="Stajich J.E."/>
            <person name="Park D.J."/>
            <person name="Whiston E."/>
            <person name="Hung C.-Y."/>
            <person name="McMahan C."/>
            <person name="White J."/>
            <person name="Sykes S."/>
            <person name="Heiman D."/>
            <person name="Young S."/>
            <person name="Zeng Q."/>
            <person name="Abouelleil A."/>
            <person name="Aftuck L."/>
            <person name="Bessette D."/>
            <person name="Brown A."/>
            <person name="FitzGerald M."/>
            <person name="Lui A."/>
            <person name="Macdonald J.P."/>
            <person name="Priest M."/>
            <person name="Orbach M.J."/>
            <person name="Galgiani J.N."/>
            <person name="Kirkland T.N."/>
            <person name="Cole G.T."/>
            <person name="Birren B.W."/>
            <person name="Henn M.R."/>
            <person name="Taylor J.W."/>
            <person name="Rounsley S.D."/>
        </authorList>
    </citation>
    <scope>NUCLEOTIDE SEQUENCE [LARGE SCALE GENOMIC DNA]</scope>
    <source>
        <strain evidence="2">RMSCC 3488</strain>
    </source>
</reference>
<name>A0A0J6I4B2_COCPO</name>
<evidence type="ECO:0000313" key="1">
    <source>
        <dbReference type="EMBL" id="KMM66207.1"/>
    </source>
</evidence>
<protein>
    <submittedName>
        <fullName evidence="1">Uncharacterized protein</fullName>
    </submittedName>
</protein>
<evidence type="ECO:0000313" key="2">
    <source>
        <dbReference type="Proteomes" id="UP000054567"/>
    </source>
</evidence>